<organism evidence="2 3">
    <name type="scientific">Phytophthora sojae (strain P6497)</name>
    <name type="common">Soybean stem and root rot agent</name>
    <name type="synonym">Phytophthora megasperma f. sp. glycines</name>
    <dbReference type="NCBI Taxonomy" id="1094619"/>
    <lineage>
        <taxon>Eukaryota</taxon>
        <taxon>Sar</taxon>
        <taxon>Stramenopiles</taxon>
        <taxon>Oomycota</taxon>
        <taxon>Peronosporomycetes</taxon>
        <taxon>Peronosporales</taxon>
        <taxon>Peronosporaceae</taxon>
        <taxon>Phytophthora</taxon>
    </lineage>
</organism>
<keyword evidence="1" id="KW-0812">Transmembrane</keyword>
<keyword evidence="1" id="KW-0472">Membrane</keyword>
<dbReference type="InParanoid" id="G4Z2E2"/>
<accession>G4Z2E2</accession>
<reference evidence="2 3" key="1">
    <citation type="journal article" date="2006" name="Science">
        <title>Phytophthora genome sequences uncover evolutionary origins and mechanisms of pathogenesis.</title>
        <authorList>
            <person name="Tyler B.M."/>
            <person name="Tripathy S."/>
            <person name="Zhang X."/>
            <person name="Dehal P."/>
            <person name="Jiang R.H."/>
            <person name="Aerts A."/>
            <person name="Arredondo F.D."/>
            <person name="Baxter L."/>
            <person name="Bensasson D."/>
            <person name="Beynon J.L."/>
            <person name="Chapman J."/>
            <person name="Damasceno C.M."/>
            <person name="Dorrance A.E."/>
            <person name="Dou D."/>
            <person name="Dickerman A.W."/>
            <person name="Dubchak I.L."/>
            <person name="Garbelotto M."/>
            <person name="Gijzen M."/>
            <person name="Gordon S.G."/>
            <person name="Govers F."/>
            <person name="Grunwald N.J."/>
            <person name="Huang W."/>
            <person name="Ivors K.L."/>
            <person name="Jones R.W."/>
            <person name="Kamoun S."/>
            <person name="Krampis K."/>
            <person name="Lamour K.H."/>
            <person name="Lee M.K."/>
            <person name="McDonald W.H."/>
            <person name="Medina M."/>
            <person name="Meijer H.J."/>
            <person name="Nordberg E.K."/>
            <person name="Maclean D.J."/>
            <person name="Ospina-Giraldo M.D."/>
            <person name="Morris P.F."/>
            <person name="Phuntumart V."/>
            <person name="Putnam N.H."/>
            <person name="Rash S."/>
            <person name="Rose J.K."/>
            <person name="Sakihama Y."/>
            <person name="Salamov A.A."/>
            <person name="Savidor A."/>
            <person name="Scheuring C.F."/>
            <person name="Smith B.M."/>
            <person name="Sobral B.W."/>
            <person name="Terry A."/>
            <person name="Torto-Alalibo T.A."/>
            <person name="Win J."/>
            <person name="Xu Z."/>
            <person name="Zhang H."/>
            <person name="Grigoriev I.V."/>
            <person name="Rokhsar D.S."/>
            <person name="Boore J.L."/>
        </authorList>
    </citation>
    <scope>NUCLEOTIDE SEQUENCE [LARGE SCALE GENOMIC DNA]</scope>
    <source>
        <strain evidence="2 3">P6497</strain>
    </source>
</reference>
<dbReference type="RefSeq" id="XP_009522700.1">
    <property type="nucleotide sequence ID" value="XM_009524405.1"/>
</dbReference>
<keyword evidence="1" id="KW-1133">Transmembrane helix</keyword>
<protein>
    <submittedName>
        <fullName evidence="2">Uncharacterized protein</fullName>
    </submittedName>
</protein>
<feature type="transmembrane region" description="Helical" evidence="1">
    <location>
        <begin position="227"/>
        <end position="248"/>
    </location>
</feature>
<feature type="transmembrane region" description="Helical" evidence="1">
    <location>
        <begin position="291"/>
        <end position="312"/>
    </location>
</feature>
<sequence>MRRERTPICTAPCPTARSTTTASHTHQSLTNETYQSTKTISGLVDNISSQTEFSRVRGYSSNSLTFYIDACELLGANQSILRSCMEYLPPAADSYFLATGKKTPCFFCPENYPNRSEAENERWSRDCIMSPYKPDVKGTVSMNLCTTTGECFRQPNSWLAWYYFAMIILWSNLLGLVWMMQMVCAPPGTVLNLHRKIALVLAVNVMYESVAYAAQKTAGMYINWQRNILPTAALAIQVPAYVITIETLMYSARGWGTTFCRLSFCESGWIRVIVVTWVAMFIALGELQLGGLPLAIVTGLLWVGIIAMTYLWTDDNFSIYPEYAMYARQLGFPESPFVSKRELFREFRWILWTYAGFSLVGSLVEWGTGNFEYLPLSGHQLLPAAQLSPLFVVVLLAPLSPRLFVP</sequence>
<feature type="transmembrane region" description="Helical" evidence="1">
    <location>
        <begin position="387"/>
        <end position="405"/>
    </location>
</feature>
<evidence type="ECO:0000313" key="3">
    <source>
        <dbReference type="Proteomes" id="UP000002640"/>
    </source>
</evidence>
<name>G4Z2E2_PHYSP</name>
<proteinExistence type="predicted"/>
<evidence type="ECO:0000256" key="1">
    <source>
        <dbReference type="SAM" id="Phobius"/>
    </source>
</evidence>
<dbReference type="GeneID" id="20656731"/>
<keyword evidence="3" id="KW-1185">Reference proteome</keyword>
<gene>
    <name evidence="2" type="ORF">PHYSODRAFT_491635</name>
</gene>
<feature type="transmembrane region" description="Helical" evidence="1">
    <location>
        <begin position="161"/>
        <end position="185"/>
    </location>
</feature>
<dbReference type="KEGG" id="psoj:PHYSODRAFT_491635"/>
<evidence type="ECO:0000313" key="2">
    <source>
        <dbReference type="EMBL" id="EGZ19983.1"/>
    </source>
</evidence>
<feature type="transmembrane region" description="Helical" evidence="1">
    <location>
        <begin position="268"/>
        <end position="285"/>
    </location>
</feature>
<feature type="transmembrane region" description="Helical" evidence="1">
    <location>
        <begin position="349"/>
        <end position="367"/>
    </location>
</feature>
<dbReference type="Proteomes" id="UP000002640">
    <property type="component" value="Unassembled WGS sequence"/>
</dbReference>
<dbReference type="EMBL" id="JH159153">
    <property type="protein sequence ID" value="EGZ19983.1"/>
    <property type="molecule type" value="Genomic_DNA"/>
</dbReference>
<dbReference type="AlphaFoldDB" id="G4Z2E2"/>